<evidence type="ECO:0000313" key="2">
    <source>
        <dbReference type="Proteomes" id="UP000550136"/>
    </source>
</evidence>
<dbReference type="EMBL" id="JABEOU010000064">
    <property type="protein sequence ID" value="NNG59783.1"/>
    <property type="molecule type" value="Genomic_DNA"/>
</dbReference>
<proteinExistence type="predicted"/>
<dbReference type="AlphaFoldDB" id="A0A7Y2PFD2"/>
<protein>
    <submittedName>
        <fullName evidence="1">Uncharacterized protein</fullName>
    </submittedName>
</protein>
<organism evidence="1 2">
    <name type="scientific">Sphingomonas paucimobilis</name>
    <name type="common">Pseudomonas paucimobilis</name>
    <dbReference type="NCBI Taxonomy" id="13689"/>
    <lineage>
        <taxon>Bacteria</taxon>
        <taxon>Pseudomonadati</taxon>
        <taxon>Pseudomonadota</taxon>
        <taxon>Alphaproteobacteria</taxon>
        <taxon>Sphingomonadales</taxon>
        <taxon>Sphingomonadaceae</taxon>
        <taxon>Sphingomonas</taxon>
    </lineage>
</organism>
<reference evidence="1 2" key="1">
    <citation type="submission" date="2020-05" db="EMBL/GenBank/DDBJ databases">
        <title>Draft Genome Sequences of Sphingomonas sp. Isolated from the International Space Station.</title>
        <authorList>
            <person name="Bijlani S."/>
            <person name="Singh N.K."/>
            <person name="Mason C.E."/>
            <person name="Wang C.C."/>
            <person name="Venkateswaran K."/>
        </authorList>
    </citation>
    <scope>NUCLEOTIDE SEQUENCE [LARGE SCALE GENOMIC DNA]</scope>
    <source>
        <strain evidence="1 2">FKI-L5-BR-P1</strain>
    </source>
</reference>
<dbReference type="RefSeq" id="WP_170171017.1">
    <property type="nucleotide sequence ID" value="NZ_JABEOU010000064.1"/>
</dbReference>
<dbReference type="Proteomes" id="UP000550136">
    <property type="component" value="Unassembled WGS sequence"/>
</dbReference>
<name>A0A7Y2PFD2_SPHPI</name>
<accession>A0A7Y2PFD2</accession>
<comment type="caution">
    <text evidence="1">The sequence shown here is derived from an EMBL/GenBank/DDBJ whole genome shotgun (WGS) entry which is preliminary data.</text>
</comment>
<evidence type="ECO:0000313" key="1">
    <source>
        <dbReference type="EMBL" id="NNG59783.1"/>
    </source>
</evidence>
<gene>
    <name evidence="1" type="ORF">HKX06_20795</name>
</gene>
<sequence length="65" mass="7079">MMIRTRLAKLESKAASVGLSLAVRAWLGEALSPAEQKQALLGAAQPLPSVNWTTMSKETREWLQG</sequence>